<sequence length="147" mass="17058">MTTRKRKKVSDERVEVIKTDCPGSNSYRVMYSCANCGWSGSVKFDKGRRALDTTTCPTCLVSGAKKSLPYVRRETVPRYPIIPTPTIPRDVHPWLRELPPHDPWDVPFKPYRPWDEPQRPYLEDIGNDIDRSTTRWDDSDEGLEFSQ</sequence>
<organism evidence="2">
    <name type="scientific">marine sediment metagenome</name>
    <dbReference type="NCBI Taxonomy" id="412755"/>
    <lineage>
        <taxon>unclassified sequences</taxon>
        <taxon>metagenomes</taxon>
        <taxon>ecological metagenomes</taxon>
    </lineage>
</organism>
<evidence type="ECO:0000256" key="1">
    <source>
        <dbReference type="SAM" id="MobiDB-lite"/>
    </source>
</evidence>
<gene>
    <name evidence="2" type="ORF">LCGC14_2535770</name>
</gene>
<evidence type="ECO:0000313" key="2">
    <source>
        <dbReference type="EMBL" id="KKL12440.1"/>
    </source>
</evidence>
<name>A0A0F9ASL7_9ZZZZ</name>
<protein>
    <submittedName>
        <fullName evidence="2">Uncharacterized protein</fullName>
    </submittedName>
</protein>
<accession>A0A0F9ASL7</accession>
<dbReference type="AlphaFoldDB" id="A0A0F9ASL7"/>
<feature type="region of interest" description="Disordered" evidence="1">
    <location>
        <begin position="119"/>
        <end position="147"/>
    </location>
</feature>
<proteinExistence type="predicted"/>
<feature type="compositionally biased region" description="Acidic residues" evidence="1">
    <location>
        <begin position="138"/>
        <end position="147"/>
    </location>
</feature>
<feature type="compositionally biased region" description="Basic and acidic residues" evidence="1">
    <location>
        <begin position="119"/>
        <end position="137"/>
    </location>
</feature>
<dbReference type="EMBL" id="LAZR01041257">
    <property type="protein sequence ID" value="KKL12440.1"/>
    <property type="molecule type" value="Genomic_DNA"/>
</dbReference>
<reference evidence="2" key="1">
    <citation type="journal article" date="2015" name="Nature">
        <title>Complex archaea that bridge the gap between prokaryotes and eukaryotes.</title>
        <authorList>
            <person name="Spang A."/>
            <person name="Saw J.H."/>
            <person name="Jorgensen S.L."/>
            <person name="Zaremba-Niedzwiedzka K."/>
            <person name="Martijn J."/>
            <person name="Lind A.E."/>
            <person name="van Eijk R."/>
            <person name="Schleper C."/>
            <person name="Guy L."/>
            <person name="Ettema T.J."/>
        </authorList>
    </citation>
    <scope>NUCLEOTIDE SEQUENCE</scope>
</reference>
<comment type="caution">
    <text evidence="2">The sequence shown here is derived from an EMBL/GenBank/DDBJ whole genome shotgun (WGS) entry which is preliminary data.</text>
</comment>